<accession>A0ABV3PCT4</accession>
<protein>
    <submittedName>
        <fullName evidence="2">ATP-binding protein</fullName>
    </submittedName>
</protein>
<evidence type="ECO:0000313" key="2">
    <source>
        <dbReference type="EMBL" id="MEW9267436.1"/>
    </source>
</evidence>
<dbReference type="Gene3D" id="3.40.50.300">
    <property type="entry name" value="P-loop containing nucleotide triphosphate hydrolases"/>
    <property type="match status" value="1"/>
</dbReference>
<reference evidence="2 3" key="1">
    <citation type="submission" date="2024-07" db="EMBL/GenBank/DDBJ databases">
        <authorList>
            <person name="Thanompreechachai J."/>
            <person name="Duangmal K."/>
        </authorList>
    </citation>
    <scope>NUCLEOTIDE SEQUENCE [LARGE SCALE GENOMIC DNA]</scope>
    <source>
        <strain evidence="2 3">KCTC 19886</strain>
    </source>
</reference>
<feature type="compositionally biased region" description="Basic and acidic residues" evidence="1">
    <location>
        <begin position="965"/>
        <end position="979"/>
    </location>
</feature>
<feature type="region of interest" description="Disordered" evidence="1">
    <location>
        <begin position="1"/>
        <end position="42"/>
    </location>
</feature>
<dbReference type="Proteomes" id="UP001555826">
    <property type="component" value="Unassembled WGS sequence"/>
</dbReference>
<dbReference type="SUPFAM" id="SSF52540">
    <property type="entry name" value="P-loop containing nucleoside triphosphate hydrolases"/>
    <property type="match status" value="1"/>
</dbReference>
<dbReference type="RefSeq" id="WP_367640786.1">
    <property type="nucleotide sequence ID" value="NZ_JBFNQN010000018.1"/>
</dbReference>
<sequence>MTTSPSDPSPADPQEATPQLPSLAADRTGEDVQPESTLDQPHDDVEVADQNEAGAAQHRLRDLLAAPTTAARRTGDGARALTTRALTLATQRPPRAGHAAETARQDGTPWALESVVNHLTFTKQRMIAWYLADPQQWSFRPTAEGEQLIEANAGQLAELVGSTVFIRRTSRPWPMSAWAKASWRNSPDPGAAYAEILKRDQRLLQSQQQADTLTYYGVDLGTRPPLTRVLAKVHEAVADREMRALQARLDHLDAIMAGDGLSARPALGADMAWLLARSFALGCPVRHDREVTPAEWTREDLAKFIDGVDWSAEPLAPTITITSTLGDQPVTRHVVTLTVGQMQELAIPEGYDPWMARVDRLPFPVEWTARIDVRTPEQTSKEMEKLSDRIDAQVNHYQQDHGKRPPKQLARQFHRTGEVEDEMRTGFDGLSTRTRGWYRLHVSGRTEEEALKRAEAVRNLYKPNINIEQELGQYQLAREAVPGEPLANTGHTRRLPVLKVAAAVPAATAEVGDKRGVLIGETAGFVSRAVVHDLWLGPEVLDQSGLCLIAAAPGGGKSNLMGLLIAKTCAQGVPWTVMDPSGRLGQLCALPWFRGISKQINLLRSEAGSLNPYALVPEPKREWFTDEDDPEKSYRDAVTAAQMTRRDLTFDTLRWCLDPSQARDGEMRTALRDAIGKAPATIHSSAHGVLEVLRPRKGVYKTSGAVLFRRLEEASQRELARLFFAPPEGTGSTHSEETQQPRLKVYNLKGLVQPEEQKEQDDWSFEELLSRPIMNLAAWSSASDLYRGDIHSRKGFSLDEAHEVTKVGTGKALVGKVQTDSRKFDIAALVATQNPSRLLGEGAANLVGSAFVGRTLDLDEQRDALKMLRLPAGVGYEAILGGLSPKSSRTRRPADDFEGENEWLNRSTPAAANYKEFIFADGMGGENGQGGIEKIRVLLTHHPELLQALDTRSDPTRAAAARRRAAQDRETIDLTKAEESAAGGASLTTGEETW</sequence>
<organism evidence="2 3">
    <name type="scientific">Kineococcus endophyticus</name>
    <dbReference type="NCBI Taxonomy" id="1181883"/>
    <lineage>
        <taxon>Bacteria</taxon>
        <taxon>Bacillati</taxon>
        <taxon>Actinomycetota</taxon>
        <taxon>Actinomycetes</taxon>
        <taxon>Kineosporiales</taxon>
        <taxon>Kineosporiaceae</taxon>
        <taxon>Kineococcus</taxon>
    </lineage>
</organism>
<dbReference type="EMBL" id="JBFNQN010000018">
    <property type="protein sequence ID" value="MEW9267436.1"/>
    <property type="molecule type" value="Genomic_DNA"/>
</dbReference>
<feature type="region of interest" description="Disordered" evidence="1">
    <location>
        <begin position="951"/>
        <end position="994"/>
    </location>
</feature>
<gene>
    <name evidence="2" type="ORF">AB1207_22045</name>
</gene>
<evidence type="ECO:0000313" key="3">
    <source>
        <dbReference type="Proteomes" id="UP001555826"/>
    </source>
</evidence>
<keyword evidence="3" id="KW-1185">Reference proteome</keyword>
<evidence type="ECO:0000256" key="1">
    <source>
        <dbReference type="SAM" id="MobiDB-lite"/>
    </source>
</evidence>
<keyword evidence="2" id="KW-0067">ATP-binding</keyword>
<dbReference type="InterPro" id="IPR027417">
    <property type="entry name" value="P-loop_NTPase"/>
</dbReference>
<dbReference type="GO" id="GO:0005524">
    <property type="term" value="F:ATP binding"/>
    <property type="evidence" value="ECO:0007669"/>
    <property type="project" value="UniProtKB-KW"/>
</dbReference>
<keyword evidence="2" id="KW-0547">Nucleotide-binding</keyword>
<name>A0ABV3PCT4_9ACTN</name>
<comment type="caution">
    <text evidence="2">The sequence shown here is derived from an EMBL/GenBank/DDBJ whole genome shotgun (WGS) entry which is preliminary data.</text>
</comment>
<proteinExistence type="predicted"/>
<dbReference type="Pfam" id="PF12846">
    <property type="entry name" value="AAA_10"/>
    <property type="match status" value="1"/>
</dbReference>